<feature type="domain" description="Ribosomal protein eL8/eL30/eS12/Gadd45" evidence="1">
    <location>
        <begin position="4"/>
        <end position="93"/>
    </location>
</feature>
<dbReference type="OrthoDB" id="9794863at2"/>
<name>A0A1T5LDH7_9FIRM</name>
<keyword evidence="2" id="KW-0687">Ribonucleoprotein</keyword>
<reference evidence="2 3" key="1">
    <citation type="submission" date="2017-02" db="EMBL/GenBank/DDBJ databases">
        <authorList>
            <person name="Peterson S.W."/>
        </authorList>
    </citation>
    <scope>NUCLEOTIDE SEQUENCE [LARGE SCALE GENOMIC DNA]</scope>
    <source>
        <strain evidence="2 3">M1</strain>
    </source>
</reference>
<dbReference type="GO" id="GO:0005840">
    <property type="term" value="C:ribosome"/>
    <property type="evidence" value="ECO:0007669"/>
    <property type="project" value="UniProtKB-KW"/>
</dbReference>
<organism evidence="2 3">
    <name type="scientific">Maledivibacter halophilus</name>
    <dbReference type="NCBI Taxonomy" id="36842"/>
    <lineage>
        <taxon>Bacteria</taxon>
        <taxon>Bacillati</taxon>
        <taxon>Bacillota</taxon>
        <taxon>Clostridia</taxon>
        <taxon>Peptostreptococcales</taxon>
        <taxon>Caminicellaceae</taxon>
        <taxon>Maledivibacter</taxon>
    </lineage>
</organism>
<dbReference type="EMBL" id="FUZT01000006">
    <property type="protein sequence ID" value="SKC74096.1"/>
    <property type="molecule type" value="Genomic_DNA"/>
</dbReference>
<gene>
    <name evidence="2" type="ORF">SAMN02194393_02814</name>
</gene>
<evidence type="ECO:0000259" key="1">
    <source>
        <dbReference type="Pfam" id="PF01248"/>
    </source>
</evidence>
<evidence type="ECO:0000313" key="3">
    <source>
        <dbReference type="Proteomes" id="UP000190285"/>
    </source>
</evidence>
<dbReference type="Proteomes" id="UP000190285">
    <property type="component" value="Unassembled WGS sequence"/>
</dbReference>
<dbReference type="Gene3D" id="3.30.1330.30">
    <property type="match status" value="1"/>
</dbReference>
<protein>
    <submittedName>
        <fullName evidence="2">Ribosomal protein L7Ae</fullName>
    </submittedName>
</protein>
<dbReference type="InterPro" id="IPR004038">
    <property type="entry name" value="Ribosomal_eL8/eL30/eS12/Gad45"/>
</dbReference>
<accession>A0A1T5LDH7</accession>
<dbReference type="Pfam" id="PF01248">
    <property type="entry name" value="Ribosomal_L7Ae"/>
    <property type="match status" value="1"/>
</dbReference>
<dbReference type="NCBIfam" id="NF004078">
    <property type="entry name" value="PRK05583.1"/>
    <property type="match status" value="1"/>
</dbReference>
<keyword evidence="2" id="KW-0689">Ribosomal protein</keyword>
<evidence type="ECO:0000313" key="2">
    <source>
        <dbReference type="EMBL" id="SKC74096.1"/>
    </source>
</evidence>
<keyword evidence="3" id="KW-1185">Reference proteome</keyword>
<dbReference type="STRING" id="36842.SAMN02194393_02814"/>
<dbReference type="InterPro" id="IPR029064">
    <property type="entry name" value="Ribosomal_eL30-like_sf"/>
</dbReference>
<dbReference type="SUPFAM" id="SSF55315">
    <property type="entry name" value="L30e-like"/>
    <property type="match status" value="1"/>
</dbReference>
<dbReference type="AlphaFoldDB" id="A0A1T5LDH7"/>
<proteinExistence type="predicted"/>
<dbReference type="RefSeq" id="WP_079492406.1">
    <property type="nucleotide sequence ID" value="NZ_FUZT01000006.1"/>
</dbReference>
<sequence>MKNKILSLLGFAQKSGNLYSGENTCELYIKKNKIKLLIITQDTSENSKNKFVRLCNSKNIPYMIYSNKNELSNAIGKYKRGIFGIKDGDFSKKIMDLYNDGV</sequence>